<name>A0A396ZU66_APHAT</name>
<feature type="binding site" evidence="2">
    <location>
        <position position="55"/>
    </location>
    <ligand>
        <name>Fe cation</name>
        <dbReference type="ChEBI" id="CHEBI:24875"/>
    </ligand>
</feature>
<dbReference type="PIRSF" id="PIRSF006232">
    <property type="entry name" value="Pirin"/>
    <property type="match status" value="1"/>
</dbReference>
<dbReference type="EMBL" id="QUSZ01011839">
    <property type="protein sequence ID" value="RHX96700.1"/>
    <property type="molecule type" value="Genomic_DNA"/>
</dbReference>
<gene>
    <name evidence="6" type="ORF">DYB36_013657</name>
</gene>
<dbReference type="Pfam" id="PF05726">
    <property type="entry name" value="Pirin_C"/>
    <property type="match status" value="1"/>
</dbReference>
<feature type="binding site" evidence="2">
    <location>
        <position position="102"/>
    </location>
    <ligand>
        <name>Fe cation</name>
        <dbReference type="ChEBI" id="CHEBI:24875"/>
    </ligand>
</feature>
<comment type="caution">
    <text evidence="6">The sequence shown here is derived from an EMBL/GenBank/DDBJ whole genome shotgun (WGS) entry which is preliminary data.</text>
</comment>
<dbReference type="Proteomes" id="UP000265427">
    <property type="component" value="Unassembled WGS sequence"/>
</dbReference>
<dbReference type="AlphaFoldDB" id="A0A396ZU66"/>
<dbReference type="PANTHER" id="PTHR13903">
    <property type="entry name" value="PIRIN-RELATED"/>
    <property type="match status" value="1"/>
</dbReference>
<evidence type="ECO:0000256" key="1">
    <source>
        <dbReference type="ARBA" id="ARBA00008416"/>
    </source>
</evidence>
<feature type="binding site" evidence="2">
    <location>
        <position position="104"/>
    </location>
    <ligand>
        <name>Fe cation</name>
        <dbReference type="ChEBI" id="CHEBI:24875"/>
    </ligand>
</feature>
<evidence type="ECO:0000256" key="3">
    <source>
        <dbReference type="RuleBase" id="RU003457"/>
    </source>
</evidence>
<keyword evidence="2" id="KW-0408">Iron</keyword>
<dbReference type="InterPro" id="IPR012093">
    <property type="entry name" value="Pirin"/>
</dbReference>
<evidence type="ECO:0000256" key="2">
    <source>
        <dbReference type="PIRSR" id="PIRSR006232-1"/>
    </source>
</evidence>
<reference evidence="6 7" key="1">
    <citation type="submission" date="2018-08" db="EMBL/GenBank/DDBJ databases">
        <title>Aphanomyces genome sequencing and annotation.</title>
        <authorList>
            <person name="Minardi D."/>
            <person name="Oidtmann B."/>
            <person name="Van Der Giezen M."/>
            <person name="Studholme D.J."/>
        </authorList>
    </citation>
    <scope>NUCLEOTIDE SEQUENCE [LARGE SCALE GENOMIC DNA]</scope>
    <source>
        <strain evidence="6 7">Kv</strain>
    </source>
</reference>
<comment type="similarity">
    <text evidence="1 3">Belongs to the pirin family.</text>
</comment>
<evidence type="ECO:0000313" key="7">
    <source>
        <dbReference type="Proteomes" id="UP000265427"/>
    </source>
</evidence>
<keyword evidence="2" id="KW-0479">Metal-binding</keyword>
<evidence type="ECO:0000259" key="5">
    <source>
        <dbReference type="Pfam" id="PF05726"/>
    </source>
</evidence>
<evidence type="ECO:0000259" key="4">
    <source>
        <dbReference type="Pfam" id="PF02678"/>
    </source>
</evidence>
<proteinExistence type="inferred from homology"/>
<dbReference type="CDD" id="cd02247">
    <property type="entry name" value="cupin_pirin_C"/>
    <property type="match status" value="1"/>
</dbReference>
<dbReference type="GO" id="GO:0046872">
    <property type="term" value="F:metal ion binding"/>
    <property type="evidence" value="ECO:0007669"/>
    <property type="project" value="UniProtKB-KW"/>
</dbReference>
<sequence length="295" mass="32065">MTTRHIAKSFVSVAQREGVGATVRRSIGHPMLRRLDPFLMLDEFHVALPGGFPDHPHRGFETITYLLPHSPGKILHEDFCGHKGELAPGDLQWMCPGRGIVHAEMPASRDAPAIGLQLWLNLPARLKMTDPKYQEIPATGLPRAKKGNVEAIVIAGEAMGEKANVFTNVPITYVHFTLTGPATHFHPIPAHHNSFVYVISGSGRIGGEPVEAHSVVLLTAVQGQTGIALEATGGELQCVVLSGEPIGEPIEQYGPFVMTTRAELQQTVQDYQLGQNGFERADAWHSKIAHLAHTT</sequence>
<feature type="binding site" evidence="2">
    <location>
        <position position="57"/>
    </location>
    <ligand>
        <name>Fe cation</name>
        <dbReference type="ChEBI" id="CHEBI:24875"/>
    </ligand>
</feature>
<dbReference type="CDD" id="cd02909">
    <property type="entry name" value="cupin_pirin_N"/>
    <property type="match status" value="1"/>
</dbReference>
<evidence type="ECO:0008006" key="8">
    <source>
        <dbReference type="Google" id="ProtNLM"/>
    </source>
</evidence>
<dbReference type="VEuPathDB" id="FungiDB:H257_01278"/>
<dbReference type="InterPro" id="IPR014710">
    <property type="entry name" value="RmlC-like_jellyroll"/>
</dbReference>
<organism evidence="6 7">
    <name type="scientific">Aphanomyces astaci</name>
    <name type="common">Crayfish plague agent</name>
    <dbReference type="NCBI Taxonomy" id="112090"/>
    <lineage>
        <taxon>Eukaryota</taxon>
        <taxon>Sar</taxon>
        <taxon>Stramenopiles</taxon>
        <taxon>Oomycota</taxon>
        <taxon>Saprolegniomycetes</taxon>
        <taxon>Saprolegniales</taxon>
        <taxon>Verrucalvaceae</taxon>
        <taxon>Aphanomyces</taxon>
    </lineage>
</organism>
<comment type="cofactor">
    <cofactor evidence="2">
        <name>Fe cation</name>
        <dbReference type="ChEBI" id="CHEBI:24875"/>
    </cofactor>
    <text evidence="2">Binds 1 Fe cation per subunit.</text>
</comment>
<accession>A0A396ZU66</accession>
<feature type="domain" description="Pirin N-terminal" evidence="4">
    <location>
        <begin position="22"/>
        <end position="120"/>
    </location>
</feature>
<feature type="domain" description="Pirin C-terminal" evidence="5">
    <location>
        <begin position="173"/>
        <end position="276"/>
    </location>
</feature>
<dbReference type="Gene3D" id="2.60.120.10">
    <property type="entry name" value="Jelly Rolls"/>
    <property type="match status" value="2"/>
</dbReference>
<dbReference type="InterPro" id="IPR003829">
    <property type="entry name" value="Pirin_N_dom"/>
</dbReference>
<dbReference type="InterPro" id="IPR008778">
    <property type="entry name" value="Pirin_C_dom"/>
</dbReference>
<dbReference type="PANTHER" id="PTHR13903:SF8">
    <property type="entry name" value="PIRIN"/>
    <property type="match status" value="1"/>
</dbReference>
<evidence type="ECO:0000313" key="6">
    <source>
        <dbReference type="EMBL" id="RHX96700.1"/>
    </source>
</evidence>
<protein>
    <recommendedName>
        <fullName evidence="8">Pirin</fullName>
    </recommendedName>
</protein>
<dbReference type="SUPFAM" id="SSF51182">
    <property type="entry name" value="RmlC-like cupins"/>
    <property type="match status" value="1"/>
</dbReference>
<dbReference type="Pfam" id="PF02678">
    <property type="entry name" value="Pirin"/>
    <property type="match status" value="1"/>
</dbReference>
<dbReference type="InterPro" id="IPR011051">
    <property type="entry name" value="RmlC_Cupin_sf"/>
</dbReference>